<evidence type="ECO:0000313" key="1">
    <source>
        <dbReference type="EMBL" id="KYB29833.1"/>
    </source>
</evidence>
<sequence length="64" mass="7299">MHCISKQYLPNRSPNVPKSGETIKEMPLTLVIVSSFKCGTFSYEIRQKSFAQEALLSINFQLTF</sequence>
<dbReference type="AlphaFoldDB" id="A0A139WPJ8"/>
<dbReference type="InParanoid" id="A0A139WPJ8"/>
<reference evidence="1 2" key="2">
    <citation type="journal article" date="2010" name="Nucleic Acids Res.">
        <title>BeetleBase in 2010: revisions to provide comprehensive genomic information for Tribolium castaneum.</title>
        <authorList>
            <person name="Kim H.S."/>
            <person name="Murphy T."/>
            <person name="Xia J."/>
            <person name="Caragea D."/>
            <person name="Park Y."/>
            <person name="Beeman R.W."/>
            <person name="Lorenzen M.D."/>
            <person name="Butcher S."/>
            <person name="Manak J.R."/>
            <person name="Brown S.J."/>
        </authorList>
    </citation>
    <scope>GENOME REANNOTATION</scope>
    <source>
        <strain evidence="1 2">Georgia GA2</strain>
    </source>
</reference>
<proteinExistence type="predicted"/>
<dbReference type="Proteomes" id="UP000007266">
    <property type="component" value="Linkage group 1"/>
</dbReference>
<evidence type="ECO:0000313" key="2">
    <source>
        <dbReference type="Proteomes" id="UP000007266"/>
    </source>
</evidence>
<dbReference type="EMBL" id="KQ971307">
    <property type="protein sequence ID" value="KYB29833.1"/>
    <property type="molecule type" value="Genomic_DNA"/>
</dbReference>
<reference evidence="1 2" key="1">
    <citation type="journal article" date="2008" name="Nature">
        <title>The genome of the model beetle and pest Tribolium castaneum.</title>
        <authorList>
            <consortium name="Tribolium Genome Sequencing Consortium"/>
            <person name="Richards S."/>
            <person name="Gibbs R.A."/>
            <person name="Weinstock G.M."/>
            <person name="Brown S.J."/>
            <person name="Denell R."/>
            <person name="Beeman R.W."/>
            <person name="Gibbs R."/>
            <person name="Beeman R.W."/>
            <person name="Brown S.J."/>
            <person name="Bucher G."/>
            <person name="Friedrich M."/>
            <person name="Grimmelikhuijzen C.J."/>
            <person name="Klingler M."/>
            <person name="Lorenzen M."/>
            <person name="Richards S."/>
            <person name="Roth S."/>
            <person name="Schroder R."/>
            <person name="Tautz D."/>
            <person name="Zdobnov E.M."/>
            <person name="Muzny D."/>
            <person name="Gibbs R.A."/>
            <person name="Weinstock G.M."/>
            <person name="Attaway T."/>
            <person name="Bell S."/>
            <person name="Buhay C.J."/>
            <person name="Chandrabose M.N."/>
            <person name="Chavez D."/>
            <person name="Clerk-Blankenburg K.P."/>
            <person name="Cree A."/>
            <person name="Dao M."/>
            <person name="Davis C."/>
            <person name="Chacko J."/>
            <person name="Dinh H."/>
            <person name="Dugan-Rocha S."/>
            <person name="Fowler G."/>
            <person name="Garner T.T."/>
            <person name="Garnes J."/>
            <person name="Gnirke A."/>
            <person name="Hawes A."/>
            <person name="Hernandez J."/>
            <person name="Hines S."/>
            <person name="Holder M."/>
            <person name="Hume J."/>
            <person name="Jhangiani S.N."/>
            <person name="Joshi V."/>
            <person name="Khan Z.M."/>
            <person name="Jackson L."/>
            <person name="Kovar C."/>
            <person name="Kowis A."/>
            <person name="Lee S."/>
            <person name="Lewis L.R."/>
            <person name="Margolis J."/>
            <person name="Morgan M."/>
            <person name="Nazareth L.V."/>
            <person name="Nguyen N."/>
            <person name="Okwuonu G."/>
            <person name="Parker D."/>
            <person name="Richards S."/>
            <person name="Ruiz S.J."/>
            <person name="Santibanez J."/>
            <person name="Savard J."/>
            <person name="Scherer S.E."/>
            <person name="Schneider B."/>
            <person name="Sodergren E."/>
            <person name="Tautz D."/>
            <person name="Vattahil S."/>
            <person name="Villasana D."/>
            <person name="White C.S."/>
            <person name="Wright R."/>
            <person name="Park Y."/>
            <person name="Beeman R.W."/>
            <person name="Lord J."/>
            <person name="Oppert B."/>
            <person name="Lorenzen M."/>
            <person name="Brown S."/>
            <person name="Wang L."/>
            <person name="Savard J."/>
            <person name="Tautz D."/>
            <person name="Richards S."/>
            <person name="Weinstock G."/>
            <person name="Gibbs R.A."/>
            <person name="Liu Y."/>
            <person name="Worley K."/>
            <person name="Weinstock G."/>
            <person name="Elsik C.G."/>
            <person name="Reese J.T."/>
            <person name="Elhaik E."/>
            <person name="Landan G."/>
            <person name="Graur D."/>
            <person name="Arensburger P."/>
            <person name="Atkinson P."/>
            <person name="Beeman R.W."/>
            <person name="Beidler J."/>
            <person name="Brown S.J."/>
            <person name="Demuth J.P."/>
            <person name="Drury D.W."/>
            <person name="Du Y.Z."/>
            <person name="Fujiwara H."/>
            <person name="Lorenzen M."/>
            <person name="Maselli V."/>
            <person name="Osanai M."/>
            <person name="Park Y."/>
            <person name="Robertson H.M."/>
            <person name="Tu Z."/>
            <person name="Wang J.J."/>
            <person name="Wang S."/>
            <person name="Richards S."/>
            <person name="Song H."/>
            <person name="Zhang L."/>
            <person name="Sodergren E."/>
            <person name="Werner D."/>
            <person name="Stanke M."/>
            <person name="Morgenstern B."/>
            <person name="Solovyev V."/>
            <person name="Kosarev P."/>
            <person name="Brown G."/>
            <person name="Chen H.C."/>
            <person name="Ermolaeva O."/>
            <person name="Hlavina W."/>
            <person name="Kapustin Y."/>
            <person name="Kiryutin B."/>
            <person name="Kitts P."/>
            <person name="Maglott D."/>
            <person name="Pruitt K."/>
            <person name="Sapojnikov V."/>
            <person name="Souvorov A."/>
            <person name="Mackey A.J."/>
            <person name="Waterhouse R.M."/>
            <person name="Wyder S."/>
            <person name="Zdobnov E.M."/>
            <person name="Zdobnov E.M."/>
            <person name="Wyder S."/>
            <person name="Kriventseva E.V."/>
            <person name="Kadowaki T."/>
            <person name="Bork P."/>
            <person name="Aranda M."/>
            <person name="Bao R."/>
            <person name="Beermann A."/>
            <person name="Berns N."/>
            <person name="Bolognesi R."/>
            <person name="Bonneton F."/>
            <person name="Bopp D."/>
            <person name="Brown S.J."/>
            <person name="Bucher G."/>
            <person name="Butts T."/>
            <person name="Chaumot A."/>
            <person name="Denell R.E."/>
            <person name="Ferrier D.E."/>
            <person name="Friedrich M."/>
            <person name="Gordon C.M."/>
            <person name="Jindra M."/>
            <person name="Klingler M."/>
            <person name="Lan Q."/>
            <person name="Lattorff H.M."/>
            <person name="Laudet V."/>
            <person name="von Levetsow C."/>
            <person name="Liu Z."/>
            <person name="Lutz R."/>
            <person name="Lynch J.A."/>
            <person name="da Fonseca R.N."/>
            <person name="Posnien N."/>
            <person name="Reuter R."/>
            <person name="Roth S."/>
            <person name="Savard J."/>
            <person name="Schinko J.B."/>
            <person name="Schmitt C."/>
            <person name="Schoppmeier M."/>
            <person name="Schroder R."/>
            <person name="Shippy T.D."/>
            <person name="Simonnet F."/>
            <person name="Marques-Souza H."/>
            <person name="Tautz D."/>
            <person name="Tomoyasu Y."/>
            <person name="Trauner J."/>
            <person name="Van der Zee M."/>
            <person name="Vervoort M."/>
            <person name="Wittkopp N."/>
            <person name="Wimmer E.A."/>
            <person name="Yang X."/>
            <person name="Jones A.K."/>
            <person name="Sattelle D.B."/>
            <person name="Ebert P.R."/>
            <person name="Nelson D."/>
            <person name="Scott J.G."/>
            <person name="Beeman R.W."/>
            <person name="Muthukrishnan S."/>
            <person name="Kramer K.J."/>
            <person name="Arakane Y."/>
            <person name="Beeman R.W."/>
            <person name="Zhu Q."/>
            <person name="Hogenkamp D."/>
            <person name="Dixit R."/>
            <person name="Oppert B."/>
            <person name="Jiang H."/>
            <person name="Zou Z."/>
            <person name="Marshall J."/>
            <person name="Elpidina E."/>
            <person name="Vinokurov K."/>
            <person name="Oppert C."/>
            <person name="Zou Z."/>
            <person name="Evans J."/>
            <person name="Lu Z."/>
            <person name="Zhao P."/>
            <person name="Sumathipala N."/>
            <person name="Altincicek B."/>
            <person name="Vilcinskas A."/>
            <person name="Williams M."/>
            <person name="Hultmark D."/>
            <person name="Hetru C."/>
            <person name="Jiang H."/>
            <person name="Grimmelikhuijzen C.J."/>
            <person name="Hauser F."/>
            <person name="Cazzamali G."/>
            <person name="Williamson M."/>
            <person name="Park Y."/>
            <person name="Li B."/>
            <person name="Tanaka Y."/>
            <person name="Predel R."/>
            <person name="Neupert S."/>
            <person name="Schachtner J."/>
            <person name="Verleyen P."/>
            <person name="Raible F."/>
            <person name="Bork P."/>
            <person name="Friedrich M."/>
            <person name="Walden K.K."/>
            <person name="Robertson H.M."/>
            <person name="Angeli S."/>
            <person name="Foret S."/>
            <person name="Bucher G."/>
            <person name="Schuetz S."/>
            <person name="Maleszka R."/>
            <person name="Wimmer E.A."/>
            <person name="Beeman R.W."/>
            <person name="Lorenzen M."/>
            <person name="Tomoyasu Y."/>
            <person name="Miller S.C."/>
            <person name="Grossmann D."/>
            <person name="Bucher G."/>
        </authorList>
    </citation>
    <scope>NUCLEOTIDE SEQUENCE [LARGE SCALE GENOMIC DNA]</scope>
    <source>
        <strain evidence="1 2">Georgia GA2</strain>
    </source>
</reference>
<organism evidence="1 2">
    <name type="scientific">Tribolium castaneum</name>
    <name type="common">Red flour beetle</name>
    <dbReference type="NCBI Taxonomy" id="7070"/>
    <lineage>
        <taxon>Eukaryota</taxon>
        <taxon>Metazoa</taxon>
        <taxon>Ecdysozoa</taxon>
        <taxon>Arthropoda</taxon>
        <taxon>Hexapoda</taxon>
        <taxon>Insecta</taxon>
        <taxon>Pterygota</taxon>
        <taxon>Neoptera</taxon>
        <taxon>Endopterygota</taxon>
        <taxon>Coleoptera</taxon>
        <taxon>Polyphaga</taxon>
        <taxon>Cucujiformia</taxon>
        <taxon>Tenebrionidae</taxon>
        <taxon>Tenebrionidae incertae sedis</taxon>
        <taxon>Tribolium</taxon>
    </lineage>
</organism>
<keyword evidence="2" id="KW-1185">Reference proteome</keyword>
<protein>
    <submittedName>
        <fullName evidence="1">Uncharacterized protein</fullName>
    </submittedName>
</protein>
<name>A0A139WPJ8_TRICA</name>
<accession>A0A139WPJ8</accession>
<gene>
    <name evidence="1" type="primary">AUGUSTUS-3.0.2_31554</name>
    <name evidence="1" type="ORF">TcasGA2_TC031554</name>
</gene>